<feature type="domain" description="DDT" evidence="4">
    <location>
        <begin position="225"/>
        <end position="285"/>
    </location>
</feature>
<dbReference type="PROSITE" id="PS50827">
    <property type="entry name" value="DDT"/>
    <property type="match status" value="1"/>
</dbReference>
<feature type="region of interest" description="Disordered" evidence="3">
    <location>
        <begin position="1"/>
        <end position="26"/>
    </location>
</feature>
<dbReference type="STRING" id="4540.A0A3L6TNP1"/>
<dbReference type="EMBL" id="PQIB02000001">
    <property type="protein sequence ID" value="RLN41105.1"/>
    <property type="molecule type" value="Genomic_DNA"/>
</dbReference>
<organism evidence="5 6">
    <name type="scientific">Panicum miliaceum</name>
    <name type="common">Proso millet</name>
    <name type="synonym">Broomcorn millet</name>
    <dbReference type="NCBI Taxonomy" id="4540"/>
    <lineage>
        <taxon>Eukaryota</taxon>
        <taxon>Viridiplantae</taxon>
        <taxon>Streptophyta</taxon>
        <taxon>Embryophyta</taxon>
        <taxon>Tracheophyta</taxon>
        <taxon>Spermatophyta</taxon>
        <taxon>Magnoliopsida</taxon>
        <taxon>Liliopsida</taxon>
        <taxon>Poales</taxon>
        <taxon>Poaceae</taxon>
        <taxon>PACMAD clade</taxon>
        <taxon>Panicoideae</taxon>
        <taxon>Panicodae</taxon>
        <taxon>Paniceae</taxon>
        <taxon>Panicinae</taxon>
        <taxon>Panicum</taxon>
        <taxon>Panicum sect. Panicum</taxon>
    </lineage>
</organism>
<dbReference type="InterPro" id="IPR018501">
    <property type="entry name" value="DDT_dom"/>
</dbReference>
<dbReference type="OrthoDB" id="784962at2759"/>
<gene>
    <name evidence="5" type="ORF">C2845_PM01G36840</name>
</gene>
<dbReference type="Pfam" id="PF02791">
    <property type="entry name" value="DDT"/>
    <property type="match status" value="1"/>
</dbReference>
<protein>
    <recommendedName>
        <fullName evidence="4">DDT domain-containing protein</fullName>
    </recommendedName>
</protein>
<keyword evidence="6" id="KW-1185">Reference proteome</keyword>
<comment type="subcellular location">
    <subcellularLocation>
        <location evidence="1">Nucleus</location>
    </subcellularLocation>
</comment>
<dbReference type="PANTHER" id="PTHR46508:SF1">
    <property type="entry name" value="PHD FINGER FAMILY PROTEIN"/>
    <property type="match status" value="1"/>
</dbReference>
<dbReference type="GO" id="GO:0005634">
    <property type="term" value="C:nucleus"/>
    <property type="evidence" value="ECO:0007669"/>
    <property type="project" value="UniProtKB-SubCell"/>
</dbReference>
<dbReference type="SMART" id="SM00571">
    <property type="entry name" value="DDT"/>
    <property type="match status" value="1"/>
</dbReference>
<evidence type="ECO:0000256" key="1">
    <source>
        <dbReference type="ARBA" id="ARBA00004123"/>
    </source>
</evidence>
<dbReference type="AlphaFoldDB" id="A0A3L6TNP1"/>
<dbReference type="Proteomes" id="UP000275267">
    <property type="component" value="Unassembled WGS sequence"/>
</dbReference>
<comment type="caution">
    <text evidence="5">The sequence shown here is derived from an EMBL/GenBank/DDBJ whole genome shotgun (WGS) entry which is preliminary data.</text>
</comment>
<dbReference type="PANTHER" id="PTHR46508">
    <property type="entry name" value="PHD FINGER FAMILY PROTEIN"/>
    <property type="match status" value="1"/>
</dbReference>
<evidence type="ECO:0000313" key="5">
    <source>
        <dbReference type="EMBL" id="RLN41105.1"/>
    </source>
</evidence>
<feature type="compositionally biased region" description="Basic and acidic residues" evidence="3">
    <location>
        <begin position="153"/>
        <end position="164"/>
    </location>
</feature>
<proteinExistence type="predicted"/>
<keyword evidence="2" id="KW-0539">Nucleus</keyword>
<sequence>MEADEARVLGGAAPVGSGANRGTVRGEVRDPAHVVSKENVAVDERGIAEQGRTAAAVASGVLNMEEEAGERLVGRCIGRSAPGHGSVLIGKVASYDNTTGVYGVVFEDGHGEDLGLAKLQEFLMSKENGTLDMVVGCGKRKLDLLVPSGSASDVREPASTRQRVDGCAMPTMPDAPQQSASGSDMPDDIESSRNSSDFSEVLSEPCPPVQAVELPPSSGDIDVPEESISYLFAVYNFLRSFSVQLFLSPFGLDDFVAAINCTVQNNLLDAVHVSLLRALRQHLESKSTKLASNCFKYILN</sequence>
<accession>A0A3L6TNP1</accession>
<evidence type="ECO:0000256" key="2">
    <source>
        <dbReference type="ARBA" id="ARBA00023242"/>
    </source>
</evidence>
<reference evidence="6" key="1">
    <citation type="journal article" date="2019" name="Nat. Commun.">
        <title>The genome of broomcorn millet.</title>
        <authorList>
            <person name="Zou C."/>
            <person name="Miki D."/>
            <person name="Li D."/>
            <person name="Tang Q."/>
            <person name="Xiao L."/>
            <person name="Rajput S."/>
            <person name="Deng P."/>
            <person name="Jia W."/>
            <person name="Huang R."/>
            <person name="Zhang M."/>
            <person name="Sun Y."/>
            <person name="Hu J."/>
            <person name="Fu X."/>
            <person name="Schnable P.S."/>
            <person name="Li F."/>
            <person name="Zhang H."/>
            <person name="Feng B."/>
            <person name="Zhu X."/>
            <person name="Liu R."/>
            <person name="Schnable J.C."/>
            <person name="Zhu J.-K."/>
            <person name="Zhang H."/>
        </authorList>
    </citation>
    <scope>NUCLEOTIDE SEQUENCE [LARGE SCALE GENOMIC DNA]</scope>
</reference>
<evidence type="ECO:0000256" key="3">
    <source>
        <dbReference type="SAM" id="MobiDB-lite"/>
    </source>
</evidence>
<evidence type="ECO:0000313" key="6">
    <source>
        <dbReference type="Proteomes" id="UP000275267"/>
    </source>
</evidence>
<name>A0A3L6TNP1_PANMI</name>
<dbReference type="Pfam" id="PF21743">
    <property type="entry name" value="PTM_DIR17_Tudor"/>
    <property type="match status" value="1"/>
</dbReference>
<evidence type="ECO:0000259" key="4">
    <source>
        <dbReference type="PROSITE" id="PS50827"/>
    </source>
</evidence>
<dbReference type="InterPro" id="IPR047365">
    <property type="entry name" value="Tudor_AtPTM-like"/>
</dbReference>
<feature type="region of interest" description="Disordered" evidence="3">
    <location>
        <begin position="148"/>
        <end position="203"/>
    </location>
</feature>